<proteinExistence type="predicted"/>
<protein>
    <submittedName>
        <fullName evidence="1">Uncharacterized protein</fullName>
    </submittedName>
</protein>
<comment type="caution">
    <text evidence="1">The sequence shown here is derived from an EMBL/GenBank/DDBJ whole genome shotgun (WGS) entry which is preliminary data.</text>
</comment>
<dbReference type="RefSeq" id="WP_378018004.1">
    <property type="nucleotide sequence ID" value="NZ_JBHSKT010000008.1"/>
</dbReference>
<gene>
    <name evidence="1" type="ORF">ACFPIB_13550</name>
</gene>
<sequence length="104" mass="12267">MYLTHVLYDNQEASYQTLNKSTYKDFDQEKIISFLKQTNWSEIPAQLGSAADGPHYIVKIEIDNQAYNFDIRNTYHPTFAGLFTVCNEAIPEKEKREKYYLPYK</sequence>
<evidence type="ECO:0000313" key="1">
    <source>
        <dbReference type="EMBL" id="MFC5271643.1"/>
    </source>
</evidence>
<evidence type="ECO:0000313" key="2">
    <source>
        <dbReference type="Proteomes" id="UP001596161"/>
    </source>
</evidence>
<name>A0ABW0EBB6_9BACT</name>
<keyword evidence="2" id="KW-1185">Reference proteome</keyword>
<reference evidence="2" key="1">
    <citation type="journal article" date="2019" name="Int. J. Syst. Evol. Microbiol.">
        <title>The Global Catalogue of Microorganisms (GCM) 10K type strain sequencing project: providing services to taxonomists for standard genome sequencing and annotation.</title>
        <authorList>
            <consortium name="The Broad Institute Genomics Platform"/>
            <consortium name="The Broad Institute Genome Sequencing Center for Infectious Disease"/>
            <person name="Wu L."/>
            <person name="Ma J."/>
        </authorList>
    </citation>
    <scope>NUCLEOTIDE SEQUENCE [LARGE SCALE GENOMIC DNA]</scope>
    <source>
        <strain evidence="2">KACC 12602</strain>
    </source>
</reference>
<dbReference type="Proteomes" id="UP001596161">
    <property type="component" value="Unassembled WGS sequence"/>
</dbReference>
<organism evidence="1 2">
    <name type="scientific">Adhaeribacter terreus</name>
    <dbReference type="NCBI Taxonomy" id="529703"/>
    <lineage>
        <taxon>Bacteria</taxon>
        <taxon>Pseudomonadati</taxon>
        <taxon>Bacteroidota</taxon>
        <taxon>Cytophagia</taxon>
        <taxon>Cytophagales</taxon>
        <taxon>Hymenobacteraceae</taxon>
        <taxon>Adhaeribacter</taxon>
    </lineage>
</organism>
<dbReference type="EMBL" id="JBHSKT010000008">
    <property type="protein sequence ID" value="MFC5271643.1"/>
    <property type="molecule type" value="Genomic_DNA"/>
</dbReference>
<accession>A0ABW0EBB6</accession>